<feature type="domain" description="MHD1" evidence="2">
    <location>
        <begin position="634"/>
        <end position="764"/>
    </location>
</feature>
<feature type="compositionally biased region" description="Basic and acidic residues" evidence="1">
    <location>
        <begin position="111"/>
        <end position="121"/>
    </location>
</feature>
<feature type="domain" description="MHD2" evidence="3">
    <location>
        <begin position="913"/>
        <end position="1023"/>
    </location>
</feature>
<dbReference type="PANTHER" id="PTHR31280:SF3">
    <property type="entry name" value="DNA TOPOISOMERASE 4 SUBUNIT B (DUF810)"/>
    <property type="match status" value="1"/>
</dbReference>
<dbReference type="InterPro" id="IPR014770">
    <property type="entry name" value="Munc13_1"/>
</dbReference>
<evidence type="ECO:0000259" key="2">
    <source>
        <dbReference type="PROSITE" id="PS51258"/>
    </source>
</evidence>
<dbReference type="InterPro" id="IPR014772">
    <property type="entry name" value="Munc13_dom-2"/>
</dbReference>
<name>A0A7I8L375_SPIIN</name>
<sequence length="1132" mass="128034">MENDALLRRYRRERRRLLEFILSAGLAAEVRPPPGAEEFIGRRFGCRGMLDLSKASERYQDELRFPVMISSRTGITFFLNSKPEFSGPPPQRNPPQANLSSHQASFAAEQSEQKSGRDCTDSRIPNNVHCTATTFTSYPPLKDTSSISFGLPTLSTGLSDDDLRATAYEVLVASVLIFGGHAYFHEDKQKEKKSRFLTGLRAKRDRTKVITQSVDWHSEILDMIRVQMEISEAMDACIKRGVMLFHSTLTSERIDVPQIMLELLSNVKKSGFVNEKLFTQWQLKKVNILEELLCGSVDVVTEDEYAALKLSISGLRNISGRSDKTDSAGQDNILMTIRNFVSRLSNVPGKFGLPGETCYWTSSYHCHVKLYEKLLVSVFDILEDGEIVEESEEFLSIFKLTWPVLGITQKLHDVLYGWVLLQQYILTGETTLLKNAVIQIRKAVSSEDVNRNEEAYMNCLLCFNGGHEGHGDLSLVQAVLSSIKGWCDSKLRDYHLYFTQKPDDFVSAVNLAAVLVLHFGGERYESKFGMDISKTETAPELMKGYIESSISAACERVVDLSSSMSKLEGSHQHLAKLAEDLKLTADTEFITFTPVLSQWYPEAGIVSAVFLHKLYGKYLMPFLESVSDISGGPRSVLTAADILERCLNDMLYSCGEEGVSFLASDLHPYKIGLISRPLILQWVNSQHDNLLKWAGRAILIEDWEPLSSQQRLAASIVEVFRIIEENVEQFFNFHLPMDIIHLRSLLIGIFQSLDTYLLQMGNKFVDKKHLYPSVPALTRYKEETGLFTKKKPTELAVHEENVIQLLDGLTTSKLCIRLNTLHYIRVQIDIVEDSIKKLWKQIHPVEDQFSGDPGGGLDGSAQSIEELFTIFDEIRKTSFNMSDEICDFIGPRLIFWDLRDSFIFSLYSGNVEHARLDIVIQQLDSILNQICDWLIDTLRDRVISSICRASMEGYAWVLSDGGPSRAFSEVDVSMLQEDLNMLKELFVAGGEGLPRSDVEKEAKLIQQILEICGLKTGTIIEMLMSSSEHISLEPDAREPGRGNATDADTLLRILCHRKDREASKFLKKHYHLPKSSDYDETPGRAFVSKSPLITDIINRSTSARWTEKGQKSFRTMKQRFREAASEIKYSPW</sequence>
<feature type="region of interest" description="Disordered" evidence="1">
    <location>
        <begin position="80"/>
        <end position="123"/>
    </location>
</feature>
<gene>
    <name evidence="4" type="ORF">SI8410_10014352</name>
</gene>
<dbReference type="PANTHER" id="PTHR31280">
    <property type="entry name" value="PROTEIN UNC-13 HOMOLOG"/>
    <property type="match status" value="1"/>
</dbReference>
<dbReference type="InterPro" id="IPR057984">
    <property type="entry name" value="PATROL1_C"/>
</dbReference>
<dbReference type="Proteomes" id="UP000663760">
    <property type="component" value="Chromosome 10"/>
</dbReference>
<dbReference type="PROSITE" id="PS51258">
    <property type="entry name" value="MHD1"/>
    <property type="match status" value="1"/>
</dbReference>
<evidence type="ECO:0000313" key="4">
    <source>
        <dbReference type="EMBL" id="CAA7403674.1"/>
    </source>
</evidence>
<dbReference type="Gene3D" id="1.10.357.50">
    <property type="match status" value="1"/>
</dbReference>
<dbReference type="OrthoDB" id="2015333at2759"/>
<keyword evidence="5" id="KW-1185">Reference proteome</keyword>
<accession>A0A7I8L375</accession>
<evidence type="ECO:0000313" key="5">
    <source>
        <dbReference type="Proteomes" id="UP000663760"/>
    </source>
</evidence>
<evidence type="ECO:0000259" key="3">
    <source>
        <dbReference type="PROSITE" id="PS51259"/>
    </source>
</evidence>
<dbReference type="Pfam" id="PF25761">
    <property type="entry name" value="TPR_PATROL1"/>
    <property type="match status" value="1"/>
</dbReference>
<evidence type="ECO:0000256" key="1">
    <source>
        <dbReference type="SAM" id="MobiDB-lite"/>
    </source>
</evidence>
<dbReference type="InterPro" id="IPR008528">
    <property type="entry name" value="unc-13_homologue"/>
</dbReference>
<dbReference type="AlphaFoldDB" id="A0A7I8L375"/>
<dbReference type="PROSITE" id="PS51259">
    <property type="entry name" value="MHD2"/>
    <property type="match status" value="1"/>
</dbReference>
<dbReference type="EMBL" id="LR746273">
    <property type="protein sequence ID" value="CAA7403674.1"/>
    <property type="molecule type" value="Genomic_DNA"/>
</dbReference>
<proteinExistence type="predicted"/>
<feature type="compositionally biased region" description="Polar residues" evidence="1">
    <location>
        <begin position="94"/>
        <end position="110"/>
    </location>
</feature>
<reference evidence="4" key="1">
    <citation type="submission" date="2020-02" db="EMBL/GenBank/DDBJ databases">
        <authorList>
            <person name="Scholz U."/>
            <person name="Mascher M."/>
            <person name="Fiebig A."/>
        </authorList>
    </citation>
    <scope>NUCLEOTIDE SEQUENCE</scope>
</reference>
<protein>
    <submittedName>
        <fullName evidence="4">Uncharacterized protein</fullName>
    </submittedName>
</protein>
<organism evidence="4 5">
    <name type="scientific">Spirodela intermedia</name>
    <name type="common">Intermediate duckweed</name>
    <dbReference type="NCBI Taxonomy" id="51605"/>
    <lineage>
        <taxon>Eukaryota</taxon>
        <taxon>Viridiplantae</taxon>
        <taxon>Streptophyta</taxon>
        <taxon>Embryophyta</taxon>
        <taxon>Tracheophyta</taxon>
        <taxon>Spermatophyta</taxon>
        <taxon>Magnoliopsida</taxon>
        <taxon>Liliopsida</taxon>
        <taxon>Araceae</taxon>
        <taxon>Lemnoideae</taxon>
        <taxon>Spirodela</taxon>
    </lineage>
</organism>